<evidence type="ECO:0000313" key="4">
    <source>
        <dbReference type="Proteomes" id="UP000272464"/>
    </source>
</evidence>
<accession>A0A433X4F5</accession>
<keyword evidence="1" id="KW-0732">Signal</keyword>
<feature type="signal peptide" evidence="1">
    <location>
        <begin position="1"/>
        <end position="25"/>
    </location>
</feature>
<dbReference type="InterPro" id="IPR002931">
    <property type="entry name" value="Transglutaminase-like"/>
</dbReference>
<dbReference type="PANTHER" id="PTHR46333">
    <property type="entry name" value="CYTOKINESIS PROTEIN 3"/>
    <property type="match status" value="1"/>
</dbReference>
<dbReference type="RefSeq" id="WP_127200304.1">
    <property type="nucleotide sequence ID" value="NZ_RZNX01000008.1"/>
</dbReference>
<dbReference type="Gene3D" id="3.10.620.30">
    <property type="match status" value="1"/>
</dbReference>
<comment type="caution">
    <text evidence="3">The sequence shown here is derived from an EMBL/GenBank/DDBJ whole genome shotgun (WGS) entry which is preliminary data.</text>
</comment>
<name>A0A433X4F5_9BACL</name>
<reference evidence="3 4" key="1">
    <citation type="submission" date="2018-12" db="EMBL/GenBank/DDBJ databases">
        <authorList>
            <person name="Sun L."/>
            <person name="Chen Z."/>
        </authorList>
    </citation>
    <scope>NUCLEOTIDE SEQUENCE [LARGE SCALE GENOMIC DNA]</scope>
    <source>
        <strain evidence="3 4">3-5-3</strain>
    </source>
</reference>
<dbReference type="SUPFAM" id="SSF54001">
    <property type="entry name" value="Cysteine proteinases"/>
    <property type="match status" value="1"/>
</dbReference>
<dbReference type="PANTHER" id="PTHR46333:SF2">
    <property type="entry name" value="CYTOKINESIS PROTEIN 3"/>
    <property type="match status" value="1"/>
</dbReference>
<dbReference type="InterPro" id="IPR052557">
    <property type="entry name" value="CAP/Cytokinesis_protein"/>
</dbReference>
<dbReference type="EMBL" id="RZNX01000008">
    <property type="protein sequence ID" value="RUT28956.1"/>
    <property type="molecule type" value="Genomic_DNA"/>
</dbReference>
<evidence type="ECO:0000313" key="3">
    <source>
        <dbReference type="EMBL" id="RUT28956.1"/>
    </source>
</evidence>
<gene>
    <name evidence="3" type="ORF">EJP77_16245</name>
</gene>
<protein>
    <submittedName>
        <fullName evidence="3">Transglutaminase</fullName>
    </submittedName>
</protein>
<keyword evidence="4" id="KW-1185">Reference proteome</keyword>
<evidence type="ECO:0000259" key="2">
    <source>
        <dbReference type="SMART" id="SM00460"/>
    </source>
</evidence>
<feature type="domain" description="Transglutaminase-like" evidence="2">
    <location>
        <begin position="174"/>
        <end position="230"/>
    </location>
</feature>
<evidence type="ECO:0000256" key="1">
    <source>
        <dbReference type="SAM" id="SignalP"/>
    </source>
</evidence>
<feature type="chain" id="PRO_5038414264" evidence="1">
    <location>
        <begin position="26"/>
        <end position="374"/>
    </location>
</feature>
<dbReference type="AlphaFoldDB" id="A0A433X4F5"/>
<proteinExistence type="predicted"/>
<dbReference type="Pfam" id="PF01841">
    <property type="entry name" value="Transglut_core"/>
    <property type="match status" value="1"/>
</dbReference>
<dbReference type="OrthoDB" id="9788327at2"/>
<dbReference type="Proteomes" id="UP000272464">
    <property type="component" value="Unassembled WGS sequence"/>
</dbReference>
<sequence length="374" mass="41856">MKKRWMECAMIVLAGSLFLGFVPSAADFGTVVYAGSEQGTVVTADQIQGKLASAAKARLSSLTFTYKGQTSALRSLLSKALTQALESDVYTKYVTDSYSFSWRGTATSASVTVRFVYRESAAQTNYVNSRVKQIVQNVVKPEMNDHQKVKALHDWIVLHLKYDKTLRKYTAYEGLKTGEAVCQGYSLLAYKLLLEAGIPNLIVEGTAGGQLHAWNLLKLQGKWYHMDTTWDDPTPDLAGQVHYNYYLRTDKQMKQDHSWTRSYPGAGTAYKDTLLLLLRSAGGASKAFFESLQEELGYTLYQSGMAVNSADGMKEKVQQAIKQGKHTATIRYSGTAEQLADDLPYLYELNISHITYYNEPLEDTSDLKVRVDWE</sequence>
<dbReference type="SMART" id="SM00460">
    <property type="entry name" value="TGc"/>
    <property type="match status" value="1"/>
</dbReference>
<dbReference type="GO" id="GO:0005737">
    <property type="term" value="C:cytoplasm"/>
    <property type="evidence" value="ECO:0007669"/>
    <property type="project" value="TreeGrafter"/>
</dbReference>
<dbReference type="InterPro" id="IPR038765">
    <property type="entry name" value="Papain-like_cys_pep_sf"/>
</dbReference>
<organism evidence="3 4">
    <name type="scientific">Paenibacillus zeisoli</name>
    <dbReference type="NCBI Taxonomy" id="2496267"/>
    <lineage>
        <taxon>Bacteria</taxon>
        <taxon>Bacillati</taxon>
        <taxon>Bacillota</taxon>
        <taxon>Bacilli</taxon>
        <taxon>Bacillales</taxon>
        <taxon>Paenibacillaceae</taxon>
        <taxon>Paenibacillus</taxon>
    </lineage>
</organism>